<name>A0A7W9BA34_9SPHN</name>
<dbReference type="InterPro" id="IPR029026">
    <property type="entry name" value="tRNA_m1G_MTases_N"/>
</dbReference>
<feature type="region of interest" description="Disordered" evidence="5">
    <location>
        <begin position="95"/>
        <end position="119"/>
    </location>
</feature>
<keyword evidence="2 7" id="KW-0489">Methyltransferase</keyword>
<dbReference type="AlphaFoldDB" id="A0A7W9BA34"/>
<dbReference type="InterPro" id="IPR000305">
    <property type="entry name" value="GIY-YIG_endonuc"/>
</dbReference>
<dbReference type="GO" id="GO:0008173">
    <property type="term" value="F:RNA methyltransferase activity"/>
    <property type="evidence" value="ECO:0007669"/>
    <property type="project" value="InterPro"/>
</dbReference>
<evidence type="ECO:0000313" key="8">
    <source>
        <dbReference type="Proteomes" id="UP000546200"/>
    </source>
</evidence>
<evidence type="ECO:0000256" key="5">
    <source>
        <dbReference type="SAM" id="MobiDB-lite"/>
    </source>
</evidence>
<gene>
    <name evidence="7" type="ORF">FHS94_000207</name>
</gene>
<dbReference type="PANTHER" id="PTHR42786">
    <property type="entry name" value="TRNA/RRNA METHYLTRANSFERASE"/>
    <property type="match status" value="1"/>
</dbReference>
<reference evidence="7 8" key="1">
    <citation type="submission" date="2020-08" db="EMBL/GenBank/DDBJ databases">
        <title>Genomic Encyclopedia of Type Strains, Phase IV (KMG-IV): sequencing the most valuable type-strain genomes for metagenomic binning, comparative biology and taxonomic classification.</title>
        <authorList>
            <person name="Goeker M."/>
        </authorList>
    </citation>
    <scope>NUCLEOTIDE SEQUENCE [LARGE SCALE GENOMIC DNA]</scope>
    <source>
        <strain evidence="7 8">DSM 100044</strain>
    </source>
</reference>
<dbReference type="SUPFAM" id="SSF75217">
    <property type="entry name" value="alpha/beta knot"/>
    <property type="match status" value="1"/>
</dbReference>
<keyword evidence="4" id="KW-0949">S-adenosyl-L-methionine</keyword>
<dbReference type="SUPFAM" id="SSF82771">
    <property type="entry name" value="GIY-YIG endonuclease"/>
    <property type="match status" value="1"/>
</dbReference>
<dbReference type="Gene3D" id="3.40.1440.10">
    <property type="entry name" value="GIY-YIG endonuclease"/>
    <property type="match status" value="1"/>
</dbReference>
<feature type="domain" description="GIY-YIG" evidence="6">
    <location>
        <begin position="1"/>
        <end position="76"/>
    </location>
</feature>
<proteinExistence type="inferred from homology"/>
<dbReference type="Gene3D" id="1.10.8.590">
    <property type="match status" value="1"/>
</dbReference>
<dbReference type="Proteomes" id="UP000546200">
    <property type="component" value="Unassembled WGS sequence"/>
</dbReference>
<evidence type="ECO:0000259" key="6">
    <source>
        <dbReference type="PROSITE" id="PS50164"/>
    </source>
</evidence>
<comment type="caution">
    <text evidence="7">The sequence shown here is derived from an EMBL/GenBank/DDBJ whole genome shotgun (WGS) entry which is preliminary data.</text>
</comment>
<dbReference type="CDD" id="cd18093">
    <property type="entry name" value="SpoU-like_TrmJ"/>
    <property type="match status" value="1"/>
</dbReference>
<dbReference type="Gene3D" id="3.40.1280.10">
    <property type="match status" value="1"/>
</dbReference>
<dbReference type="RefSeq" id="WP_184053537.1">
    <property type="nucleotide sequence ID" value="NZ_JACIJK010000001.1"/>
</dbReference>
<dbReference type="EMBL" id="JACIJK010000001">
    <property type="protein sequence ID" value="MBB5713388.1"/>
    <property type="molecule type" value="Genomic_DNA"/>
</dbReference>
<evidence type="ECO:0000256" key="1">
    <source>
        <dbReference type="ARBA" id="ARBA00007228"/>
    </source>
</evidence>
<evidence type="ECO:0000313" key="7">
    <source>
        <dbReference type="EMBL" id="MBB5713388.1"/>
    </source>
</evidence>
<dbReference type="PANTHER" id="PTHR42786:SF7">
    <property type="entry name" value="TRNA_RRNA METHYLTRANSFERASE SPOU TYPE DOMAIN-CONTAINING PROTEIN"/>
    <property type="match status" value="1"/>
</dbReference>
<evidence type="ECO:0000256" key="2">
    <source>
        <dbReference type="ARBA" id="ARBA00022603"/>
    </source>
</evidence>
<keyword evidence="8" id="KW-1185">Reference proteome</keyword>
<dbReference type="Pfam" id="PF01541">
    <property type="entry name" value="GIY-YIG"/>
    <property type="match status" value="1"/>
</dbReference>
<evidence type="ECO:0000256" key="3">
    <source>
        <dbReference type="ARBA" id="ARBA00022679"/>
    </source>
</evidence>
<comment type="similarity">
    <text evidence="1">Belongs to the class IV-like SAM-binding methyltransferase superfamily. RNA methyltransferase TrmH family.</text>
</comment>
<dbReference type="GO" id="GO:0002128">
    <property type="term" value="P:tRNA nucleoside ribose methylation"/>
    <property type="evidence" value="ECO:0007669"/>
    <property type="project" value="TreeGrafter"/>
</dbReference>
<dbReference type="PROSITE" id="PS50164">
    <property type="entry name" value="GIY_YIG"/>
    <property type="match status" value="1"/>
</dbReference>
<dbReference type="GO" id="GO:0005829">
    <property type="term" value="C:cytosol"/>
    <property type="evidence" value="ECO:0007669"/>
    <property type="project" value="TreeGrafter"/>
</dbReference>
<keyword evidence="3 7" id="KW-0808">Transferase</keyword>
<dbReference type="GO" id="GO:0003723">
    <property type="term" value="F:RNA binding"/>
    <property type="evidence" value="ECO:0007669"/>
    <property type="project" value="InterPro"/>
</dbReference>
<feature type="region of interest" description="Disordered" evidence="5">
    <location>
        <begin position="127"/>
        <end position="146"/>
    </location>
</feature>
<dbReference type="Pfam" id="PF00588">
    <property type="entry name" value="SpoU_methylase"/>
    <property type="match status" value="1"/>
</dbReference>
<sequence>MSFWAYMLRCADGSYYVGQTDALDSRVGQHQAGEAEGYTQGRRPVELVWSQDFPSRLEATEAEQQLKGWSRAKKEALIAGDWDRIRQLASRKVLRDTASAGSATPQDGRGGADPDPTNLTTVRAEEGLSAGEGPSRSTATTPTPPPVIVLVRPQLGENIGKAARAMLNFGLVEMRLVSPRDGWPNPQAGPAASGADVVLERAAVFDSVAEAVADCEHVYATTVRKRGVTKPVVTPEVAGQAIHAGPGRSAILFGPERSGLETDDVALARTILTVPINPEFGSLNLAQAVILVAYEWSKGLGAKGTLASPPTTELDPPAPQQELEGMLGQLDAMLVANGFFFPPDRTPATRRTVRTLLTKPGWSSQEVRTLRGILSALDGAKRRR</sequence>
<dbReference type="InterPro" id="IPR035901">
    <property type="entry name" value="GIY-YIG_endonuc_sf"/>
</dbReference>
<dbReference type="CDD" id="cd10456">
    <property type="entry name" value="GIY-YIG_UPF0213"/>
    <property type="match status" value="1"/>
</dbReference>
<dbReference type="InterPro" id="IPR004384">
    <property type="entry name" value="RNA_MeTrfase_TrmJ/LasT"/>
</dbReference>
<protein>
    <submittedName>
        <fullName evidence="7">tRNA/rRNA methyltransferase</fullName>
        <ecNumber evidence="7">2.1.1.-</ecNumber>
    </submittedName>
</protein>
<dbReference type="EC" id="2.1.1.-" evidence="7"/>
<organism evidence="7 8">
    <name type="scientific">Sphingomonas aerophila</name>
    <dbReference type="NCBI Taxonomy" id="1344948"/>
    <lineage>
        <taxon>Bacteria</taxon>
        <taxon>Pseudomonadati</taxon>
        <taxon>Pseudomonadota</taxon>
        <taxon>Alphaproteobacteria</taxon>
        <taxon>Sphingomonadales</taxon>
        <taxon>Sphingomonadaceae</taxon>
        <taxon>Sphingomonas</taxon>
    </lineage>
</organism>
<evidence type="ECO:0000256" key="4">
    <source>
        <dbReference type="ARBA" id="ARBA00022691"/>
    </source>
</evidence>
<accession>A0A7W9BA34</accession>
<dbReference type="InterPro" id="IPR001537">
    <property type="entry name" value="SpoU_MeTrfase"/>
</dbReference>
<dbReference type="InterPro" id="IPR029028">
    <property type="entry name" value="Alpha/beta_knot_MTases"/>
</dbReference>